<dbReference type="EMBL" id="CAID01000004">
    <property type="protein sequence ID" value="CEF97482.1"/>
    <property type="molecule type" value="Genomic_DNA"/>
</dbReference>
<feature type="transmembrane region" description="Helical" evidence="1">
    <location>
        <begin position="135"/>
        <end position="155"/>
    </location>
</feature>
<dbReference type="InParanoid" id="A0A090M487"/>
<protein>
    <submittedName>
        <fullName evidence="2">Unnamed product</fullName>
    </submittedName>
</protein>
<evidence type="ECO:0000256" key="1">
    <source>
        <dbReference type="SAM" id="Phobius"/>
    </source>
</evidence>
<proteinExistence type="predicted"/>
<evidence type="ECO:0000313" key="3">
    <source>
        <dbReference type="Proteomes" id="UP000009170"/>
    </source>
</evidence>
<sequence>MDETATDKAGAETTEATRTMGETTMMTTSTTMRTTMKSSGSGRGREMSVLGVMALAVAAETYALGGPAPATARASEAVVSAARGLVENHAPGMGGIIEDGFLGLLTVGTVYALWRSSAIPRPIGNPIARKSKTNASWVHVFTGAGGLAMALYAVGLERIYRESPGWTWMWVSSAMFMANALTYGPLMNIFKASKEGKYAMKLGYSFVASFQGVVWIAWSAQPDAPDWMFWAVMPYWYFSLAKLWESTEFVLALTPKPTDADGLWATMTAGSRQRLGRMTPDAATLTYVGLNAAAAVFDNCYMALYTLLGPEQFWHTSQAFNDSDFHLRLVKGTTGSLTVALLIFISTLGWRKQMPMKYAVWLNVVLGSVGPWIVLFWHKLLDPSEDWFPQFVFDPNFAYHVYLNPSISLFGN</sequence>
<feature type="transmembrane region" description="Helical" evidence="1">
    <location>
        <begin position="167"/>
        <end position="190"/>
    </location>
</feature>
<comment type="caution">
    <text evidence="2">The sequence shown here is derived from an EMBL/GenBank/DDBJ whole genome shotgun (WGS) entry which is preliminary data.</text>
</comment>
<reference evidence="3" key="1">
    <citation type="journal article" date="2006" name="Proc. Natl. Acad. Sci. U.S.A.">
        <title>Genome analysis of the smallest free-living eukaryote Ostreococcus tauri unveils many unique features.</title>
        <authorList>
            <person name="Derelle E."/>
            <person name="Ferraz C."/>
            <person name="Rombauts S."/>
            <person name="Rouze P."/>
            <person name="Worden A.Z."/>
            <person name="Robbens S."/>
            <person name="Partensky F."/>
            <person name="Degroeve S."/>
            <person name="Echeynie S."/>
            <person name="Cooke R."/>
            <person name="Saeys Y."/>
            <person name="Wuyts J."/>
            <person name="Jabbari K."/>
            <person name="Bowler C."/>
            <person name="Panaud O."/>
            <person name="Piegu B."/>
            <person name="Ball S.G."/>
            <person name="Ral J.-P."/>
            <person name="Bouget F.-Y."/>
            <person name="Piganeau G."/>
            <person name="De Baets B."/>
            <person name="Picard A."/>
            <person name="Delseny M."/>
            <person name="Demaille J."/>
            <person name="Van de Peer Y."/>
            <person name="Moreau H."/>
        </authorList>
    </citation>
    <scope>NUCLEOTIDE SEQUENCE [LARGE SCALE GENOMIC DNA]</scope>
    <source>
        <strain evidence="3">OTTH 0595 / CCAP 157/2 / RCC745</strain>
    </source>
</reference>
<feature type="transmembrane region" description="Helical" evidence="1">
    <location>
        <begin position="93"/>
        <end position="114"/>
    </location>
</feature>
<feature type="transmembrane region" description="Helical" evidence="1">
    <location>
        <begin position="325"/>
        <end position="346"/>
    </location>
</feature>
<feature type="transmembrane region" description="Helical" evidence="1">
    <location>
        <begin position="47"/>
        <end position="65"/>
    </location>
</feature>
<feature type="transmembrane region" description="Helical" evidence="1">
    <location>
        <begin position="282"/>
        <end position="305"/>
    </location>
</feature>
<reference evidence="2 3" key="2">
    <citation type="journal article" date="2014" name="BMC Genomics">
        <title>An improved genome of the model marine alga Ostreococcus tauri unfolds by assessing Illumina de novo assemblies.</title>
        <authorList>
            <person name="Blanc-Mathieu R."/>
            <person name="Verhelst B."/>
            <person name="Derelle E."/>
            <person name="Rombauts S."/>
            <person name="Bouget F.Y."/>
            <person name="Carre I."/>
            <person name="Chateau A."/>
            <person name="Eyre-Walker A."/>
            <person name="Grimsley N."/>
            <person name="Moreau H."/>
            <person name="Piegu B."/>
            <person name="Rivals E."/>
            <person name="Schackwitz W."/>
            <person name="Van de Peer Y."/>
            <person name="Piganeau G."/>
        </authorList>
    </citation>
    <scope>NUCLEOTIDE SEQUENCE [LARGE SCALE GENOMIC DNA]</scope>
    <source>
        <strain evidence="3">OTTH 0595 / CCAP 157/2 / RCC745</strain>
    </source>
</reference>
<dbReference type="GeneID" id="9834232"/>
<organism evidence="2 3">
    <name type="scientific">Ostreococcus tauri</name>
    <name type="common">Marine green alga</name>
    <dbReference type="NCBI Taxonomy" id="70448"/>
    <lineage>
        <taxon>Eukaryota</taxon>
        <taxon>Viridiplantae</taxon>
        <taxon>Chlorophyta</taxon>
        <taxon>Mamiellophyceae</taxon>
        <taxon>Mamiellales</taxon>
        <taxon>Bathycoccaceae</taxon>
        <taxon>Ostreococcus</taxon>
    </lineage>
</organism>
<dbReference type="KEGG" id="ota:OT_ostta04g01240"/>
<dbReference type="OrthoDB" id="495193at2759"/>
<evidence type="ECO:0000313" key="2">
    <source>
        <dbReference type="EMBL" id="CEF97482.1"/>
    </source>
</evidence>
<dbReference type="AlphaFoldDB" id="A0A090M487"/>
<keyword evidence="3" id="KW-1185">Reference proteome</keyword>
<gene>
    <name evidence="2" type="ORF">OT_ostta04g01240</name>
</gene>
<keyword evidence="1" id="KW-0812">Transmembrane</keyword>
<keyword evidence="1" id="KW-0472">Membrane</keyword>
<keyword evidence="1" id="KW-1133">Transmembrane helix</keyword>
<name>A0A090M487_OSTTA</name>
<dbReference type="RefSeq" id="XP_003078659.2">
    <property type="nucleotide sequence ID" value="XM_003078611.2"/>
</dbReference>
<feature type="transmembrane region" description="Helical" evidence="1">
    <location>
        <begin position="358"/>
        <end position="378"/>
    </location>
</feature>
<accession>A0A090M487</accession>
<dbReference type="Proteomes" id="UP000009170">
    <property type="component" value="Unassembled WGS sequence"/>
</dbReference>